<reference evidence="1 2" key="1">
    <citation type="journal article" date="2018" name="Int. J. Syst. Evol. Microbiol.">
        <title>Flavobacterium chryseum sp. nov. and Flavobacterium psychroterrae sp. nov., novel environmental bacteria isolated from Antarctica.</title>
        <authorList>
            <person name="Kralova S."/>
            <person name="Svec P."/>
            <person name="Busse H.J."/>
            <person name="Stankova E."/>
            <person name="Vaczi P."/>
            <person name="Sedlacek I."/>
        </authorList>
    </citation>
    <scope>NUCLEOTIDE SEQUENCE [LARGE SCALE GENOMIC DNA]</scope>
    <source>
        <strain evidence="1 2">CCM 8827</strain>
    </source>
</reference>
<accession>A0ABS5PJI5</accession>
<comment type="caution">
    <text evidence="1">The sequence shown here is derived from an EMBL/GenBank/DDBJ whole genome shotgun (WGS) entry which is preliminary data.</text>
</comment>
<gene>
    <name evidence="1" type="ORF">KHA90_22520</name>
</gene>
<proteinExistence type="predicted"/>
<evidence type="ECO:0000313" key="1">
    <source>
        <dbReference type="EMBL" id="MBS7233796.1"/>
    </source>
</evidence>
<keyword evidence="2" id="KW-1185">Reference proteome</keyword>
<sequence>MSIKSVLEHYLEKFETSGNTLTDISFDNLPFLVEKEPVYNMKGQKVSKSYVCQQGKEVVRIKYDRVIGTYHYNGVDYENIFLGLQKSIFYLDWSGEIAYTKKKQFYSFNLEPVYLADGTETVKGFSSQKQRQILKSERFSADDYLSSKNPDLHGALYNAYQVEYNAYLRTGISTSFVNSMNAETNAELLAMLNKEVFGYEPMTVKELIILNLQ</sequence>
<organism evidence="1 2">
    <name type="scientific">Flavobacterium psychroterrae</name>
    <dbReference type="NCBI Taxonomy" id="2133767"/>
    <lineage>
        <taxon>Bacteria</taxon>
        <taxon>Pseudomonadati</taxon>
        <taxon>Bacteroidota</taxon>
        <taxon>Flavobacteriia</taxon>
        <taxon>Flavobacteriales</taxon>
        <taxon>Flavobacteriaceae</taxon>
        <taxon>Flavobacterium</taxon>
    </lineage>
</organism>
<evidence type="ECO:0000313" key="2">
    <source>
        <dbReference type="Proteomes" id="UP000722625"/>
    </source>
</evidence>
<dbReference type="RefSeq" id="WP_213307004.1">
    <property type="nucleotide sequence ID" value="NZ_JAGYVZ010000034.1"/>
</dbReference>
<dbReference type="EMBL" id="JAGYVZ010000034">
    <property type="protein sequence ID" value="MBS7233796.1"/>
    <property type="molecule type" value="Genomic_DNA"/>
</dbReference>
<name>A0ABS5PJI5_9FLAO</name>
<dbReference type="Proteomes" id="UP000722625">
    <property type="component" value="Unassembled WGS sequence"/>
</dbReference>
<protein>
    <submittedName>
        <fullName evidence="1">Uncharacterized protein</fullName>
    </submittedName>
</protein>